<evidence type="ECO:0000313" key="3">
    <source>
        <dbReference type="Proteomes" id="UP000499080"/>
    </source>
</evidence>
<protein>
    <submittedName>
        <fullName evidence="2">Uncharacterized protein</fullName>
    </submittedName>
</protein>
<proteinExistence type="predicted"/>
<dbReference type="AlphaFoldDB" id="A0A4Y2H5I5"/>
<reference evidence="2 3" key="1">
    <citation type="journal article" date="2019" name="Sci. Rep.">
        <title>Orb-weaving spider Araneus ventricosus genome elucidates the spidroin gene catalogue.</title>
        <authorList>
            <person name="Kono N."/>
            <person name="Nakamura H."/>
            <person name="Ohtoshi R."/>
            <person name="Moran D.A.P."/>
            <person name="Shinohara A."/>
            <person name="Yoshida Y."/>
            <person name="Fujiwara M."/>
            <person name="Mori M."/>
            <person name="Tomita M."/>
            <person name="Arakawa K."/>
        </authorList>
    </citation>
    <scope>NUCLEOTIDE SEQUENCE [LARGE SCALE GENOMIC DNA]</scope>
</reference>
<gene>
    <name evidence="2" type="ORF">AVEN_273507_1</name>
</gene>
<dbReference type="Proteomes" id="UP000499080">
    <property type="component" value="Unassembled WGS sequence"/>
</dbReference>
<feature type="region of interest" description="Disordered" evidence="1">
    <location>
        <begin position="54"/>
        <end position="101"/>
    </location>
</feature>
<accession>A0A4Y2H5I5</accession>
<evidence type="ECO:0000313" key="2">
    <source>
        <dbReference type="EMBL" id="GBM60196.1"/>
    </source>
</evidence>
<organism evidence="2 3">
    <name type="scientific">Araneus ventricosus</name>
    <name type="common">Orbweaver spider</name>
    <name type="synonym">Epeira ventricosa</name>
    <dbReference type="NCBI Taxonomy" id="182803"/>
    <lineage>
        <taxon>Eukaryota</taxon>
        <taxon>Metazoa</taxon>
        <taxon>Ecdysozoa</taxon>
        <taxon>Arthropoda</taxon>
        <taxon>Chelicerata</taxon>
        <taxon>Arachnida</taxon>
        <taxon>Araneae</taxon>
        <taxon>Araneomorphae</taxon>
        <taxon>Entelegynae</taxon>
        <taxon>Araneoidea</taxon>
        <taxon>Araneidae</taxon>
        <taxon>Araneus</taxon>
    </lineage>
</organism>
<name>A0A4Y2H5I5_ARAVE</name>
<feature type="compositionally biased region" description="Basic and acidic residues" evidence="1">
    <location>
        <begin position="62"/>
        <end position="78"/>
    </location>
</feature>
<sequence>MEALSVVLQVKRGRNDIMMMKLKNFHDFIHGSYSPVNERKHLLGLNDIIKFPTVAGKGNKNKRGEDGDEKANKSESNEKAATSAGEFVKSPKRTTRTAGDPIPNGVVEIISKIDRNEFVDGVDNMMIKNLETFGKYSNGLTKDKKQFGQLLRNKII</sequence>
<evidence type="ECO:0000256" key="1">
    <source>
        <dbReference type="SAM" id="MobiDB-lite"/>
    </source>
</evidence>
<keyword evidence="3" id="KW-1185">Reference proteome</keyword>
<comment type="caution">
    <text evidence="2">The sequence shown here is derived from an EMBL/GenBank/DDBJ whole genome shotgun (WGS) entry which is preliminary data.</text>
</comment>
<dbReference type="EMBL" id="BGPR01001716">
    <property type="protein sequence ID" value="GBM60196.1"/>
    <property type="molecule type" value="Genomic_DNA"/>
</dbReference>